<protein>
    <submittedName>
        <fullName evidence="1">Uncharacterized protein</fullName>
    </submittedName>
</protein>
<evidence type="ECO:0000313" key="1">
    <source>
        <dbReference type="EMBL" id="KIM54518.1"/>
    </source>
</evidence>
<reference evidence="1 2" key="1">
    <citation type="submission" date="2014-04" db="EMBL/GenBank/DDBJ databases">
        <authorList>
            <consortium name="DOE Joint Genome Institute"/>
            <person name="Kuo A."/>
            <person name="Kohler A."/>
            <person name="Nagy L.G."/>
            <person name="Floudas D."/>
            <person name="Copeland A."/>
            <person name="Barry K.W."/>
            <person name="Cichocki N."/>
            <person name="Veneault-Fourrey C."/>
            <person name="LaButti K."/>
            <person name="Lindquist E.A."/>
            <person name="Lipzen A."/>
            <person name="Lundell T."/>
            <person name="Morin E."/>
            <person name="Murat C."/>
            <person name="Sun H."/>
            <person name="Tunlid A."/>
            <person name="Henrissat B."/>
            <person name="Grigoriev I.V."/>
            <person name="Hibbett D.S."/>
            <person name="Martin F."/>
            <person name="Nordberg H.P."/>
            <person name="Cantor M.N."/>
            <person name="Hua S.X."/>
        </authorList>
    </citation>
    <scope>NUCLEOTIDE SEQUENCE [LARGE SCALE GENOMIC DNA]</scope>
    <source>
        <strain evidence="1 2">Foug A</strain>
    </source>
</reference>
<evidence type="ECO:0000313" key="2">
    <source>
        <dbReference type="Proteomes" id="UP000053989"/>
    </source>
</evidence>
<proteinExistence type="predicted"/>
<name>A0A0C2YY34_9AGAM</name>
<gene>
    <name evidence="1" type="ORF">SCLCIDRAFT_1221904</name>
</gene>
<dbReference type="AlphaFoldDB" id="A0A0C2YY34"/>
<sequence>MRVATLDQLEFVYYSLANTQVTNNNGVIVTDPERWQRFSERYRENIEYVMMLVSLRTLRINTGLLIRVLKGNCHPCVEHWPYGCLFCSSAKGYLALGLYYVKTVGE</sequence>
<keyword evidence="2" id="KW-1185">Reference proteome</keyword>
<organism evidence="1 2">
    <name type="scientific">Scleroderma citrinum Foug A</name>
    <dbReference type="NCBI Taxonomy" id="1036808"/>
    <lineage>
        <taxon>Eukaryota</taxon>
        <taxon>Fungi</taxon>
        <taxon>Dikarya</taxon>
        <taxon>Basidiomycota</taxon>
        <taxon>Agaricomycotina</taxon>
        <taxon>Agaricomycetes</taxon>
        <taxon>Agaricomycetidae</taxon>
        <taxon>Boletales</taxon>
        <taxon>Sclerodermatineae</taxon>
        <taxon>Sclerodermataceae</taxon>
        <taxon>Scleroderma</taxon>
    </lineage>
</organism>
<dbReference type="Proteomes" id="UP000053989">
    <property type="component" value="Unassembled WGS sequence"/>
</dbReference>
<reference evidence="2" key="2">
    <citation type="submission" date="2015-01" db="EMBL/GenBank/DDBJ databases">
        <title>Evolutionary Origins and Diversification of the Mycorrhizal Mutualists.</title>
        <authorList>
            <consortium name="DOE Joint Genome Institute"/>
            <consortium name="Mycorrhizal Genomics Consortium"/>
            <person name="Kohler A."/>
            <person name="Kuo A."/>
            <person name="Nagy L.G."/>
            <person name="Floudas D."/>
            <person name="Copeland A."/>
            <person name="Barry K.W."/>
            <person name="Cichocki N."/>
            <person name="Veneault-Fourrey C."/>
            <person name="LaButti K."/>
            <person name="Lindquist E.A."/>
            <person name="Lipzen A."/>
            <person name="Lundell T."/>
            <person name="Morin E."/>
            <person name="Murat C."/>
            <person name="Riley R."/>
            <person name="Ohm R."/>
            <person name="Sun H."/>
            <person name="Tunlid A."/>
            <person name="Henrissat B."/>
            <person name="Grigoriev I.V."/>
            <person name="Hibbett D.S."/>
            <person name="Martin F."/>
        </authorList>
    </citation>
    <scope>NUCLEOTIDE SEQUENCE [LARGE SCALE GENOMIC DNA]</scope>
    <source>
        <strain evidence="2">Foug A</strain>
    </source>
</reference>
<accession>A0A0C2YY34</accession>
<dbReference type="InParanoid" id="A0A0C2YY34"/>
<dbReference type="EMBL" id="KN822153">
    <property type="protein sequence ID" value="KIM54518.1"/>
    <property type="molecule type" value="Genomic_DNA"/>
</dbReference>
<dbReference type="HOGENOM" id="CLU_2224752_0_0_1"/>